<keyword evidence="7" id="KW-1185">Reference proteome</keyword>
<accession>A0A109RCZ0</accession>
<evidence type="ECO:0000256" key="1">
    <source>
        <dbReference type="ARBA" id="ARBA00001947"/>
    </source>
</evidence>
<dbReference type="SUPFAM" id="SSF56281">
    <property type="entry name" value="Metallo-hydrolase/oxidoreductase"/>
    <property type="match status" value="1"/>
</dbReference>
<keyword evidence="4" id="KW-0862">Zinc</keyword>
<reference evidence="6 7" key="1">
    <citation type="submission" date="2017-12" db="EMBL/GenBank/DDBJ databases">
        <title>Phylogenetic diversity of female urinary microbiome.</title>
        <authorList>
            <person name="Thomas-White K."/>
            <person name="Wolfe A.J."/>
        </authorList>
    </citation>
    <scope>NUCLEOTIDE SEQUENCE [LARGE SCALE GENOMIC DNA]</scope>
    <source>
        <strain evidence="6 7">UMB0844</strain>
    </source>
</reference>
<feature type="domain" description="Metallo-beta-lactamase" evidence="5">
    <location>
        <begin position="13"/>
        <end position="193"/>
    </location>
</feature>
<sequence length="211" mass="23610">MYQVKTVVTHLLDENNYIIYQNGQALIVDPGSSPNRTKKAIEELSLTPLAILITHGHADHIGALEIIRQFYDIPVYCSKEEQLWLKDSAYNMSPMLGMGEYTCQPAEKEYLLNQENTIGPFTFKALPTPGHTKGSTCLYFENEGHPFVMTGDTLFKGSIGRSDFPGGDSEAIFPSIENHLFTLPEETIVYPGHNESSTIGNEKAHNPFFKH</sequence>
<comment type="cofactor">
    <cofactor evidence="1">
        <name>Zn(2+)</name>
        <dbReference type="ChEBI" id="CHEBI:29105"/>
    </cofactor>
</comment>
<dbReference type="KEGG" id="acg:AWM71_07535"/>
<evidence type="ECO:0000259" key="5">
    <source>
        <dbReference type="SMART" id="SM00849"/>
    </source>
</evidence>
<dbReference type="RefSeq" id="WP_060777357.1">
    <property type="nucleotide sequence ID" value="NZ_CP014159.1"/>
</dbReference>
<dbReference type="InterPro" id="IPR051453">
    <property type="entry name" value="MBL_Glyoxalase_II"/>
</dbReference>
<dbReference type="GO" id="GO:0046872">
    <property type="term" value="F:metal ion binding"/>
    <property type="evidence" value="ECO:0007669"/>
    <property type="project" value="UniProtKB-KW"/>
</dbReference>
<dbReference type="Gene3D" id="3.60.15.10">
    <property type="entry name" value="Ribonuclease Z/Hydroxyacylglutathione hydrolase-like"/>
    <property type="match status" value="1"/>
</dbReference>
<dbReference type="CDD" id="cd06262">
    <property type="entry name" value="metallo-hydrolase-like_MBL-fold"/>
    <property type="match status" value="1"/>
</dbReference>
<dbReference type="Proteomes" id="UP000234775">
    <property type="component" value="Unassembled WGS sequence"/>
</dbReference>
<dbReference type="InterPro" id="IPR036866">
    <property type="entry name" value="RibonucZ/Hydroxyglut_hydro"/>
</dbReference>
<dbReference type="AlphaFoldDB" id="A0A109RCZ0"/>
<dbReference type="EMBL" id="PKGZ01000003">
    <property type="protein sequence ID" value="PKY91424.1"/>
    <property type="molecule type" value="Genomic_DNA"/>
</dbReference>
<evidence type="ECO:0000256" key="4">
    <source>
        <dbReference type="ARBA" id="ARBA00022833"/>
    </source>
</evidence>
<evidence type="ECO:0000256" key="3">
    <source>
        <dbReference type="ARBA" id="ARBA00022801"/>
    </source>
</evidence>
<protein>
    <submittedName>
        <fullName evidence="6">MBL fold metallo-hydrolase</fullName>
    </submittedName>
</protein>
<keyword evidence="3 6" id="KW-0378">Hydrolase</keyword>
<comment type="caution">
    <text evidence="6">The sequence shown here is derived from an EMBL/GenBank/DDBJ whole genome shotgun (WGS) entry which is preliminary data.</text>
</comment>
<proteinExistence type="predicted"/>
<dbReference type="InterPro" id="IPR001279">
    <property type="entry name" value="Metallo-B-lactamas"/>
</dbReference>
<dbReference type="PANTHER" id="PTHR46233">
    <property type="entry name" value="HYDROXYACYLGLUTATHIONE HYDROLASE GLOC"/>
    <property type="match status" value="1"/>
</dbReference>
<evidence type="ECO:0000256" key="2">
    <source>
        <dbReference type="ARBA" id="ARBA00022723"/>
    </source>
</evidence>
<organism evidence="6 7">
    <name type="scientific">Aerococcus christensenii</name>
    <dbReference type="NCBI Taxonomy" id="87541"/>
    <lineage>
        <taxon>Bacteria</taxon>
        <taxon>Bacillati</taxon>
        <taxon>Bacillota</taxon>
        <taxon>Bacilli</taxon>
        <taxon>Lactobacillales</taxon>
        <taxon>Aerococcaceae</taxon>
        <taxon>Aerococcus</taxon>
    </lineage>
</organism>
<name>A0A109RCZ0_9LACT</name>
<gene>
    <name evidence="6" type="ORF">CYJ27_04995</name>
</gene>
<dbReference type="Pfam" id="PF00753">
    <property type="entry name" value="Lactamase_B"/>
    <property type="match status" value="1"/>
</dbReference>
<evidence type="ECO:0000313" key="7">
    <source>
        <dbReference type="Proteomes" id="UP000234775"/>
    </source>
</evidence>
<dbReference type="GO" id="GO:0016787">
    <property type="term" value="F:hydrolase activity"/>
    <property type="evidence" value="ECO:0007669"/>
    <property type="project" value="UniProtKB-KW"/>
</dbReference>
<keyword evidence="2" id="KW-0479">Metal-binding</keyword>
<dbReference type="SMART" id="SM00849">
    <property type="entry name" value="Lactamase_B"/>
    <property type="match status" value="1"/>
</dbReference>
<evidence type="ECO:0000313" key="6">
    <source>
        <dbReference type="EMBL" id="PKY91424.1"/>
    </source>
</evidence>
<dbReference type="PANTHER" id="PTHR46233:SF3">
    <property type="entry name" value="HYDROXYACYLGLUTATHIONE HYDROLASE GLOC"/>
    <property type="match status" value="1"/>
</dbReference>